<accession>A0A2S2CVZ4</accession>
<dbReference type="Gene3D" id="3.90.245.10">
    <property type="entry name" value="Ribonucleoside hydrolase-like"/>
    <property type="match status" value="1"/>
</dbReference>
<evidence type="ECO:0000256" key="2">
    <source>
        <dbReference type="ARBA" id="ARBA00023295"/>
    </source>
</evidence>
<dbReference type="InterPro" id="IPR036452">
    <property type="entry name" value="Ribo_hydro-like"/>
</dbReference>
<dbReference type="KEGG" id="azz:DEW08_20925"/>
<sequence length="321" mass="32957">MRPPPRRLVIDTDPGVDDALAILLALASPEVEVVGLTTVFGNASVELTTRNARAVLAAAGRTDVPVATGAAAPLAGAYAGPVPQVHGADGLGDGGLGFPQEPALASTVAAAEFLWRSAQGHPGELTILALGPLTNLALALRLHPDLPRHVAGVVIMGGNALVPGNANPCAEANMLGDPEAGDVVLGAPWPVTMVGLDVTHKAVLPGAAIARVTAPDRPANRLLAAALPHYRNFFERTNGIDGIYLHDPSAVAYVVAPHLFTTAGWPVRVETQGMSRGKTWPCLGDTDDPAPAAWQGRPTVRVAVGVEGDQVAALVEDRLSA</sequence>
<evidence type="ECO:0000256" key="1">
    <source>
        <dbReference type="ARBA" id="ARBA00022801"/>
    </source>
</evidence>
<dbReference type="Proteomes" id="UP000245629">
    <property type="component" value="Chromosome 4"/>
</dbReference>
<keyword evidence="5" id="KW-1185">Reference proteome</keyword>
<dbReference type="PANTHER" id="PTHR12304:SF4">
    <property type="entry name" value="URIDINE NUCLEOSIDASE"/>
    <property type="match status" value="1"/>
</dbReference>
<dbReference type="AlphaFoldDB" id="A0A2S2CVZ4"/>
<dbReference type="GO" id="GO:0006152">
    <property type="term" value="P:purine nucleoside catabolic process"/>
    <property type="evidence" value="ECO:0007669"/>
    <property type="project" value="TreeGrafter"/>
</dbReference>
<evidence type="ECO:0000313" key="4">
    <source>
        <dbReference type="EMBL" id="AWK88570.1"/>
    </source>
</evidence>
<dbReference type="InterPro" id="IPR001910">
    <property type="entry name" value="Inosine/uridine_hydrolase_dom"/>
</dbReference>
<evidence type="ECO:0000313" key="5">
    <source>
        <dbReference type="Proteomes" id="UP000245629"/>
    </source>
</evidence>
<feature type="domain" description="Inosine/uridine-preferring nucleoside hydrolase" evidence="3">
    <location>
        <begin position="8"/>
        <end position="311"/>
    </location>
</feature>
<dbReference type="CDD" id="cd02650">
    <property type="entry name" value="nuc_hydro_CaPnhB"/>
    <property type="match status" value="1"/>
</dbReference>
<name>A0A2S2CVZ4_9PROT</name>
<dbReference type="RefSeq" id="WP_109330986.1">
    <property type="nucleotide sequence ID" value="NZ_CP029355.1"/>
</dbReference>
<dbReference type="InterPro" id="IPR023186">
    <property type="entry name" value="IUNH"/>
</dbReference>
<dbReference type="GO" id="GO:0005829">
    <property type="term" value="C:cytosol"/>
    <property type="evidence" value="ECO:0007669"/>
    <property type="project" value="TreeGrafter"/>
</dbReference>
<dbReference type="SUPFAM" id="SSF53590">
    <property type="entry name" value="Nucleoside hydrolase"/>
    <property type="match status" value="1"/>
</dbReference>
<dbReference type="Pfam" id="PF01156">
    <property type="entry name" value="IU_nuc_hydro"/>
    <property type="match status" value="1"/>
</dbReference>
<organism evidence="4 5">
    <name type="scientific">Azospirillum thermophilum</name>
    <dbReference type="NCBI Taxonomy" id="2202148"/>
    <lineage>
        <taxon>Bacteria</taxon>
        <taxon>Pseudomonadati</taxon>
        <taxon>Pseudomonadota</taxon>
        <taxon>Alphaproteobacteria</taxon>
        <taxon>Rhodospirillales</taxon>
        <taxon>Azospirillaceae</taxon>
        <taxon>Azospirillum</taxon>
    </lineage>
</organism>
<dbReference type="EMBL" id="CP029355">
    <property type="protein sequence ID" value="AWK88570.1"/>
    <property type="molecule type" value="Genomic_DNA"/>
</dbReference>
<dbReference type="GO" id="GO:0008477">
    <property type="term" value="F:purine nucleosidase activity"/>
    <property type="evidence" value="ECO:0007669"/>
    <property type="project" value="TreeGrafter"/>
</dbReference>
<reference evidence="5" key="1">
    <citation type="submission" date="2018-05" db="EMBL/GenBank/DDBJ databases">
        <title>Azospirillum thermophila sp. nov., a novel isolated from hot spring.</title>
        <authorList>
            <person name="Zhao Z."/>
        </authorList>
    </citation>
    <scope>NUCLEOTIDE SEQUENCE [LARGE SCALE GENOMIC DNA]</scope>
    <source>
        <strain evidence="5">CFH 70021</strain>
    </source>
</reference>
<evidence type="ECO:0000259" key="3">
    <source>
        <dbReference type="Pfam" id="PF01156"/>
    </source>
</evidence>
<dbReference type="OrthoDB" id="9797882at2"/>
<keyword evidence="2" id="KW-0326">Glycosidase</keyword>
<keyword evidence="1 4" id="KW-0378">Hydrolase</keyword>
<dbReference type="PANTHER" id="PTHR12304">
    <property type="entry name" value="INOSINE-URIDINE PREFERRING NUCLEOSIDE HYDROLASE"/>
    <property type="match status" value="1"/>
</dbReference>
<gene>
    <name evidence="4" type="ORF">DEW08_20925</name>
</gene>
<protein>
    <submittedName>
        <fullName evidence="4">Nucleoside hydrolase</fullName>
    </submittedName>
</protein>
<proteinExistence type="predicted"/>